<reference evidence="4 5" key="1">
    <citation type="submission" date="2019-05" db="EMBL/GenBank/DDBJ databases">
        <authorList>
            <person name="Pankratov T."/>
            <person name="Grouzdev D."/>
        </authorList>
    </citation>
    <scope>NUCLEOTIDE SEQUENCE [LARGE SCALE GENOMIC DNA]</scope>
    <source>
        <strain evidence="4 5">KEBCLARHB70R</strain>
    </source>
</reference>
<dbReference type="PIRSF" id="PIRSF031715">
    <property type="entry name" value="Cob_chel_CobT"/>
    <property type="match status" value="1"/>
</dbReference>
<protein>
    <recommendedName>
        <fullName evidence="1">Cobaltochelatase subunit CobT</fullName>
        <ecNumber evidence="1">6.6.1.2</ecNumber>
    </recommendedName>
</protein>
<feature type="compositionally biased region" description="Acidic residues" evidence="2">
    <location>
        <begin position="214"/>
        <end position="235"/>
    </location>
</feature>
<dbReference type="CDD" id="cd01454">
    <property type="entry name" value="vWA_norD_type"/>
    <property type="match status" value="1"/>
</dbReference>
<dbReference type="PANTHER" id="PTHR41248">
    <property type="entry name" value="NORD PROTEIN"/>
    <property type="match status" value="1"/>
</dbReference>
<dbReference type="InterPro" id="IPR002035">
    <property type="entry name" value="VWF_A"/>
</dbReference>
<evidence type="ECO:0000256" key="2">
    <source>
        <dbReference type="SAM" id="MobiDB-lite"/>
    </source>
</evidence>
<gene>
    <name evidence="4" type="primary">cobT</name>
    <name evidence="4" type="ORF">FE263_12300</name>
</gene>
<dbReference type="EC" id="6.6.1.2" evidence="1"/>
<dbReference type="Pfam" id="PF11775">
    <property type="entry name" value="CobT_C"/>
    <property type="match status" value="1"/>
</dbReference>
<dbReference type="EMBL" id="VCDI01000003">
    <property type="protein sequence ID" value="TLU72789.1"/>
    <property type="molecule type" value="Genomic_DNA"/>
</dbReference>
<keyword evidence="4" id="KW-0436">Ligase</keyword>
<name>A0A5R9J740_9PROT</name>
<dbReference type="GO" id="GO:0009236">
    <property type="term" value="P:cobalamin biosynthetic process"/>
    <property type="evidence" value="ECO:0007669"/>
    <property type="project" value="UniProtKB-UniRule"/>
</dbReference>
<feature type="domain" description="VWFA" evidence="3">
    <location>
        <begin position="404"/>
        <end position="624"/>
    </location>
</feature>
<dbReference type="Proteomes" id="UP000305654">
    <property type="component" value="Unassembled WGS sequence"/>
</dbReference>
<proteinExistence type="predicted"/>
<organism evidence="4 5">
    <name type="scientific">Lichenicoccus roseus</name>
    <dbReference type="NCBI Taxonomy" id="2683649"/>
    <lineage>
        <taxon>Bacteria</taxon>
        <taxon>Pseudomonadati</taxon>
        <taxon>Pseudomonadota</taxon>
        <taxon>Alphaproteobacteria</taxon>
        <taxon>Acetobacterales</taxon>
        <taxon>Acetobacteraceae</taxon>
        <taxon>Lichenicoccus</taxon>
    </lineage>
</organism>
<dbReference type="RefSeq" id="WP_138326249.1">
    <property type="nucleotide sequence ID" value="NZ_VCDI01000003.1"/>
</dbReference>
<dbReference type="NCBIfam" id="TIGR01651">
    <property type="entry name" value="CobT"/>
    <property type="match status" value="1"/>
</dbReference>
<dbReference type="InterPro" id="IPR025861">
    <property type="entry name" value="CobT_VWA_dom"/>
</dbReference>
<dbReference type="PANTHER" id="PTHR41248:SF1">
    <property type="entry name" value="NORD PROTEIN"/>
    <property type="match status" value="1"/>
</dbReference>
<comment type="caution">
    <text evidence="4">The sequence shown here is derived from an EMBL/GenBank/DDBJ whole genome shotgun (WGS) entry which is preliminary data.</text>
</comment>
<dbReference type="Gene3D" id="3.40.50.410">
    <property type="entry name" value="von Willebrand factor, type A domain"/>
    <property type="match status" value="1"/>
</dbReference>
<dbReference type="AlphaFoldDB" id="A0A5R9J740"/>
<dbReference type="GO" id="GO:0051116">
    <property type="term" value="F:cobaltochelatase activity"/>
    <property type="evidence" value="ECO:0007669"/>
    <property type="project" value="UniProtKB-UniRule"/>
</dbReference>
<dbReference type="OrthoDB" id="9764783at2"/>
<evidence type="ECO:0000256" key="1">
    <source>
        <dbReference type="NCBIfam" id="TIGR01651"/>
    </source>
</evidence>
<dbReference type="InterPro" id="IPR006538">
    <property type="entry name" value="CobT"/>
</dbReference>
<evidence type="ECO:0000313" key="5">
    <source>
        <dbReference type="Proteomes" id="UP000305654"/>
    </source>
</evidence>
<accession>A0A5R9J740</accession>
<dbReference type="SMART" id="SM00327">
    <property type="entry name" value="VWA"/>
    <property type="match status" value="1"/>
</dbReference>
<dbReference type="InterPro" id="IPR051928">
    <property type="entry name" value="NorD/CobT"/>
</dbReference>
<evidence type="ECO:0000313" key="4">
    <source>
        <dbReference type="EMBL" id="TLU72789.1"/>
    </source>
</evidence>
<feature type="region of interest" description="Disordered" evidence="2">
    <location>
        <begin position="214"/>
        <end position="302"/>
    </location>
</feature>
<evidence type="ECO:0000259" key="3">
    <source>
        <dbReference type="PROSITE" id="PS50234"/>
    </source>
</evidence>
<dbReference type="PROSITE" id="PS50234">
    <property type="entry name" value="VWFA"/>
    <property type="match status" value="1"/>
</dbReference>
<dbReference type="SUPFAM" id="SSF53300">
    <property type="entry name" value="vWA-like"/>
    <property type="match status" value="1"/>
</dbReference>
<feature type="compositionally biased region" description="Acidic residues" evidence="2">
    <location>
        <begin position="268"/>
        <end position="283"/>
    </location>
</feature>
<keyword evidence="5" id="KW-1185">Reference proteome</keyword>
<dbReference type="InterPro" id="IPR036465">
    <property type="entry name" value="vWFA_dom_sf"/>
</dbReference>
<sequence length="626" mass="69223">MSGRNDPNSRAEAFKRATAGALRAIGGKPDVQVTFQAGPGNVVGNRVRLPQPARSLAAPEIARLRGAADAAGLRLRHHDSRVHAARTPAPREAREVYDALEQARLEVVGARHMGGVAANLLERLTQECEQGGYARMTRKEQMPVAAALGLLARERMSGTPSPRAAQAVLAQWREAMGDGADAAFDEMARAQDDQGAFTRAARRLLAAYDLAEAEMEAEQDEQDDTAQSDEESEDQAGDKPPTPEDGAGDDGSDMEPSPTPEFARSGAAEEDDEPGEEQEGSAEGEDRPGGPQPQRPPREVEAGPTYKAFIRQFDEEIAAEDLCDAEELARLRQQLDQQLLNLSGVVSKLANRLQRRLMAQQMRAWEFDLEEGILDAGRLARVVVNPTLSLSYKHERDTDFRDTVVTLLIDNSGSMRGRPITVAAMCGDILARTLERCAVKVEVLGFTTRAWKGGQSRERWVAEGKPREPGRLNDLRHIIYKSADMPWRRARRNLGLMLREGLLKENIDGEALLWAYKRLLGRRESRRILMVISDGAPVDDSTLSVNSGSYLERHLREVIQDIESRQAVELIAIGIGHDVTRYYRRAVTITDAEELGGTMMAKLSELFDEDARREWLRQERISALVA</sequence>
<dbReference type="Pfam" id="PF06213">
    <property type="entry name" value="CobT"/>
    <property type="match status" value="1"/>
</dbReference>